<dbReference type="PRINTS" id="PR00377">
    <property type="entry name" value="IMPHPHTASES"/>
</dbReference>
<reference evidence="2" key="1">
    <citation type="submission" date="2023-07" db="EMBL/GenBank/DDBJ databases">
        <title>30 novel species of actinomycetes from the DSMZ collection.</title>
        <authorList>
            <person name="Nouioui I."/>
        </authorList>
    </citation>
    <scope>NUCLEOTIDE SEQUENCE [LARGE SCALE GENOMIC DNA]</scope>
    <source>
        <strain evidence="2">DSM 45834</strain>
    </source>
</reference>
<dbReference type="Gene3D" id="3.30.540.10">
    <property type="entry name" value="Fructose-1,6-Bisphosphatase, subunit A, domain 1"/>
    <property type="match status" value="1"/>
</dbReference>
<evidence type="ECO:0000313" key="2">
    <source>
        <dbReference type="Proteomes" id="UP001183202"/>
    </source>
</evidence>
<evidence type="ECO:0000313" key="1">
    <source>
        <dbReference type="EMBL" id="MDT0352297.1"/>
    </source>
</evidence>
<dbReference type="SUPFAM" id="SSF56655">
    <property type="entry name" value="Carbohydrate phosphatase"/>
    <property type="match status" value="1"/>
</dbReference>
<name>A0ABU2NEB1_9PSEU</name>
<sequence length="279" mass="28378">MAAPGSPNHLHTAHDLAVRLARQAGELQVRERAGITAHTVKAHANDLVSHVDLASEALIVEGLRAAFPDDGVLGEEGGGVTGRSGRRWIVDPLDGTRNYLAAAGPWSVCIALQDGPTDDDLALAVVHDPVVGETFSAISGEGAFLDGVAVTASDRTRLGEAIAGLSFDPSAATKQLMVGVIGALLPEVGDIRRIPSALDLAYLACGRFDCAVLAGTKIWDVAAGMLLAREAGVVLGGIDGHPSPALILAAAPGLWEAFSTSNAAEHALGAAAALRGTGS</sequence>
<dbReference type="InterPro" id="IPR000760">
    <property type="entry name" value="Inositol_monophosphatase-like"/>
</dbReference>
<dbReference type="Proteomes" id="UP001183202">
    <property type="component" value="Unassembled WGS sequence"/>
</dbReference>
<gene>
    <name evidence="1" type="ORF">RM445_22465</name>
</gene>
<dbReference type="PANTHER" id="PTHR20854:SF4">
    <property type="entry name" value="INOSITOL-1-MONOPHOSPHATASE-RELATED"/>
    <property type="match status" value="1"/>
</dbReference>
<dbReference type="EMBL" id="JAVREJ010000017">
    <property type="protein sequence ID" value="MDT0352297.1"/>
    <property type="molecule type" value="Genomic_DNA"/>
</dbReference>
<dbReference type="Pfam" id="PF00459">
    <property type="entry name" value="Inositol_P"/>
    <property type="match status" value="1"/>
</dbReference>
<dbReference type="PANTHER" id="PTHR20854">
    <property type="entry name" value="INOSITOL MONOPHOSPHATASE"/>
    <property type="match status" value="1"/>
</dbReference>
<keyword evidence="2" id="KW-1185">Reference proteome</keyword>
<comment type="caution">
    <text evidence="1">The sequence shown here is derived from an EMBL/GenBank/DDBJ whole genome shotgun (WGS) entry which is preliminary data.</text>
</comment>
<accession>A0ABU2NEB1</accession>
<organism evidence="1 2">
    <name type="scientific">Pseudonocardia charpentierae</name>
    <dbReference type="NCBI Taxonomy" id="3075545"/>
    <lineage>
        <taxon>Bacteria</taxon>
        <taxon>Bacillati</taxon>
        <taxon>Actinomycetota</taxon>
        <taxon>Actinomycetes</taxon>
        <taxon>Pseudonocardiales</taxon>
        <taxon>Pseudonocardiaceae</taxon>
        <taxon>Pseudonocardia</taxon>
    </lineage>
</organism>
<protein>
    <submittedName>
        <fullName evidence="1">Inositol monophosphatase family protein</fullName>
    </submittedName>
</protein>
<dbReference type="RefSeq" id="WP_311558802.1">
    <property type="nucleotide sequence ID" value="NZ_JAVREJ010000017.1"/>
</dbReference>
<dbReference type="Gene3D" id="3.40.190.80">
    <property type="match status" value="1"/>
</dbReference>
<proteinExistence type="predicted"/>